<feature type="compositionally biased region" description="Basic and acidic residues" evidence="1">
    <location>
        <begin position="112"/>
        <end position="129"/>
    </location>
</feature>
<proteinExistence type="predicted"/>
<evidence type="ECO:0000313" key="2">
    <source>
        <dbReference type="EMBL" id="KAK7076445.1"/>
    </source>
</evidence>
<dbReference type="AlphaFoldDB" id="A0AAN8XCM1"/>
<name>A0AAN8XCM1_HALRR</name>
<gene>
    <name evidence="2" type="ORF">SK128_001792</name>
</gene>
<accession>A0AAN8XCM1</accession>
<evidence type="ECO:0000313" key="3">
    <source>
        <dbReference type="Proteomes" id="UP001381693"/>
    </source>
</evidence>
<feature type="region of interest" description="Disordered" evidence="1">
    <location>
        <begin position="107"/>
        <end position="140"/>
    </location>
</feature>
<organism evidence="2 3">
    <name type="scientific">Halocaridina rubra</name>
    <name type="common">Hawaiian red shrimp</name>
    <dbReference type="NCBI Taxonomy" id="373956"/>
    <lineage>
        <taxon>Eukaryota</taxon>
        <taxon>Metazoa</taxon>
        <taxon>Ecdysozoa</taxon>
        <taxon>Arthropoda</taxon>
        <taxon>Crustacea</taxon>
        <taxon>Multicrustacea</taxon>
        <taxon>Malacostraca</taxon>
        <taxon>Eumalacostraca</taxon>
        <taxon>Eucarida</taxon>
        <taxon>Decapoda</taxon>
        <taxon>Pleocyemata</taxon>
        <taxon>Caridea</taxon>
        <taxon>Atyoidea</taxon>
        <taxon>Atyidae</taxon>
        <taxon>Halocaridina</taxon>
    </lineage>
</organism>
<feature type="compositionally biased region" description="Polar residues" evidence="1">
    <location>
        <begin position="130"/>
        <end position="140"/>
    </location>
</feature>
<reference evidence="2 3" key="1">
    <citation type="submission" date="2023-11" db="EMBL/GenBank/DDBJ databases">
        <title>Halocaridina rubra genome assembly.</title>
        <authorList>
            <person name="Smith C."/>
        </authorList>
    </citation>
    <scope>NUCLEOTIDE SEQUENCE [LARGE SCALE GENOMIC DNA]</scope>
    <source>
        <strain evidence="2">EP-1</strain>
        <tissue evidence="2">Whole</tissue>
    </source>
</reference>
<evidence type="ECO:0000256" key="1">
    <source>
        <dbReference type="SAM" id="MobiDB-lite"/>
    </source>
</evidence>
<dbReference type="Proteomes" id="UP001381693">
    <property type="component" value="Unassembled WGS sequence"/>
</dbReference>
<sequence>MRRKLLCGKQADGEPLIDFYVRLKNLGEEINLCSGDPLTCADTQLDMVLLLELKDEELIQCLISMDTWAALQDVVNCCCMYEVTCSTASAIHSSSSQLSTISSYKINKHQMKKDTSHRPSTSGHRERPTTSHPTSDTSGP</sequence>
<dbReference type="EMBL" id="JAXCGZ010009668">
    <property type="protein sequence ID" value="KAK7076445.1"/>
    <property type="molecule type" value="Genomic_DNA"/>
</dbReference>
<comment type="caution">
    <text evidence="2">The sequence shown here is derived from an EMBL/GenBank/DDBJ whole genome shotgun (WGS) entry which is preliminary data.</text>
</comment>
<keyword evidence="3" id="KW-1185">Reference proteome</keyword>
<protein>
    <submittedName>
        <fullName evidence="2">Uncharacterized protein</fullName>
    </submittedName>
</protein>